<reference evidence="2" key="1">
    <citation type="submission" date="2023-06" db="EMBL/GenBank/DDBJ databases">
        <authorList>
            <consortium name="Lawrence Berkeley National Laboratory"/>
            <person name="Ahrendt S."/>
            <person name="Sahu N."/>
            <person name="Indic B."/>
            <person name="Wong-Bajracharya J."/>
            <person name="Merenyi Z."/>
            <person name="Ke H.-M."/>
            <person name="Monk M."/>
            <person name="Kocsube S."/>
            <person name="Drula E."/>
            <person name="Lipzen A."/>
            <person name="Balint B."/>
            <person name="Henrissat B."/>
            <person name="Andreopoulos B."/>
            <person name="Martin F.M."/>
            <person name="Harder C.B."/>
            <person name="Rigling D."/>
            <person name="Ford K.L."/>
            <person name="Foster G.D."/>
            <person name="Pangilinan J."/>
            <person name="Papanicolaou A."/>
            <person name="Barry K."/>
            <person name="LaButti K."/>
            <person name="Viragh M."/>
            <person name="Koriabine M."/>
            <person name="Yan M."/>
            <person name="Riley R."/>
            <person name="Champramary S."/>
            <person name="Plett K.L."/>
            <person name="Tsai I.J."/>
            <person name="Slot J."/>
            <person name="Sipos G."/>
            <person name="Plett J."/>
            <person name="Nagy L.G."/>
            <person name="Grigoriev I.V."/>
        </authorList>
    </citation>
    <scope>NUCLEOTIDE SEQUENCE</scope>
    <source>
        <strain evidence="2">ICMP 16352</strain>
    </source>
</reference>
<name>A0AA39PJ36_9AGAR</name>
<evidence type="ECO:0000313" key="3">
    <source>
        <dbReference type="Proteomes" id="UP001175227"/>
    </source>
</evidence>
<proteinExistence type="predicted"/>
<protein>
    <submittedName>
        <fullName evidence="2">Uncharacterized protein</fullName>
    </submittedName>
</protein>
<gene>
    <name evidence="2" type="ORF">IW261DRAFT_1456883</name>
</gene>
<dbReference type="Proteomes" id="UP001175227">
    <property type="component" value="Unassembled WGS sequence"/>
</dbReference>
<dbReference type="AlphaFoldDB" id="A0AA39PJ36"/>
<feature type="transmembrane region" description="Helical" evidence="1">
    <location>
        <begin position="7"/>
        <end position="28"/>
    </location>
</feature>
<evidence type="ECO:0000256" key="1">
    <source>
        <dbReference type="SAM" id="Phobius"/>
    </source>
</evidence>
<keyword evidence="1" id="KW-0472">Membrane</keyword>
<evidence type="ECO:0000313" key="2">
    <source>
        <dbReference type="EMBL" id="KAK0484489.1"/>
    </source>
</evidence>
<keyword evidence="1" id="KW-0812">Transmembrane</keyword>
<feature type="transmembrane region" description="Helical" evidence="1">
    <location>
        <begin position="34"/>
        <end position="51"/>
    </location>
</feature>
<keyword evidence="1" id="KW-1133">Transmembrane helix</keyword>
<sequence>MINRSRPINCVFSALYTGSLGMLCFFGRDFLPVSFQPAISTVASIVVFGPIRHRCSHGRKIPYTGIYYDRLCSPNLGCGNFPSLEGFLSVTYSSCDDI</sequence>
<organism evidence="2 3">
    <name type="scientific">Armillaria novae-zelandiae</name>
    <dbReference type="NCBI Taxonomy" id="153914"/>
    <lineage>
        <taxon>Eukaryota</taxon>
        <taxon>Fungi</taxon>
        <taxon>Dikarya</taxon>
        <taxon>Basidiomycota</taxon>
        <taxon>Agaricomycotina</taxon>
        <taxon>Agaricomycetes</taxon>
        <taxon>Agaricomycetidae</taxon>
        <taxon>Agaricales</taxon>
        <taxon>Marasmiineae</taxon>
        <taxon>Physalacriaceae</taxon>
        <taxon>Armillaria</taxon>
    </lineage>
</organism>
<comment type="caution">
    <text evidence="2">The sequence shown here is derived from an EMBL/GenBank/DDBJ whole genome shotgun (WGS) entry which is preliminary data.</text>
</comment>
<keyword evidence="3" id="KW-1185">Reference proteome</keyword>
<dbReference type="EMBL" id="JAUEPR010000005">
    <property type="protein sequence ID" value="KAK0484489.1"/>
    <property type="molecule type" value="Genomic_DNA"/>
</dbReference>
<accession>A0AA39PJ36</accession>